<dbReference type="AlphaFoldDB" id="A0AAV3P322"/>
<dbReference type="Proteomes" id="UP001454036">
    <property type="component" value="Unassembled WGS sequence"/>
</dbReference>
<feature type="region of interest" description="Disordered" evidence="1">
    <location>
        <begin position="1"/>
        <end position="21"/>
    </location>
</feature>
<protein>
    <submittedName>
        <fullName evidence="2">Uncharacterized protein</fullName>
    </submittedName>
</protein>
<accession>A0AAV3P322</accession>
<sequence>MSESSHTVGLQAPPNINTTKSAMVLPPHNVVISHVPLQNAAPFQRTSQKLTLNHPICHGISNHVEQNPSPTFRMQNPALPVLRIQNPTPPIPSTHGDGDTMILHEPSLMSSKHHISQATNNPSCANPKAQTPTGPKPSYAQATMGDVLSAVVEDYDWSNVANLRPIEVLEGKPCVVFKKSDKARYFSMMKYILIWKFLHGRPTIAVIKGSLSTWNLKVPIIFLFFRGTFSSTAQDRAISVHLLFDPDSQELLQHLVYLLK</sequence>
<evidence type="ECO:0000256" key="1">
    <source>
        <dbReference type="SAM" id="MobiDB-lite"/>
    </source>
</evidence>
<evidence type="ECO:0000313" key="2">
    <source>
        <dbReference type="EMBL" id="GAA0145741.1"/>
    </source>
</evidence>
<keyword evidence="3" id="KW-1185">Reference proteome</keyword>
<evidence type="ECO:0000313" key="3">
    <source>
        <dbReference type="Proteomes" id="UP001454036"/>
    </source>
</evidence>
<reference evidence="2 3" key="1">
    <citation type="submission" date="2024-01" db="EMBL/GenBank/DDBJ databases">
        <title>The complete chloroplast genome sequence of Lithospermum erythrorhizon: insights into the phylogenetic relationship among Boraginaceae species and the maternal lineages of purple gromwells.</title>
        <authorList>
            <person name="Okada T."/>
            <person name="Watanabe K."/>
        </authorList>
    </citation>
    <scope>NUCLEOTIDE SEQUENCE [LARGE SCALE GENOMIC DNA]</scope>
</reference>
<proteinExistence type="predicted"/>
<feature type="region of interest" description="Disordered" evidence="1">
    <location>
        <begin position="111"/>
        <end position="139"/>
    </location>
</feature>
<comment type="caution">
    <text evidence="2">The sequence shown here is derived from an EMBL/GenBank/DDBJ whole genome shotgun (WGS) entry which is preliminary data.</text>
</comment>
<dbReference type="EMBL" id="BAABME010000825">
    <property type="protein sequence ID" value="GAA0145741.1"/>
    <property type="molecule type" value="Genomic_DNA"/>
</dbReference>
<organism evidence="2 3">
    <name type="scientific">Lithospermum erythrorhizon</name>
    <name type="common">Purple gromwell</name>
    <name type="synonym">Lithospermum officinale var. erythrorhizon</name>
    <dbReference type="NCBI Taxonomy" id="34254"/>
    <lineage>
        <taxon>Eukaryota</taxon>
        <taxon>Viridiplantae</taxon>
        <taxon>Streptophyta</taxon>
        <taxon>Embryophyta</taxon>
        <taxon>Tracheophyta</taxon>
        <taxon>Spermatophyta</taxon>
        <taxon>Magnoliopsida</taxon>
        <taxon>eudicotyledons</taxon>
        <taxon>Gunneridae</taxon>
        <taxon>Pentapetalae</taxon>
        <taxon>asterids</taxon>
        <taxon>lamiids</taxon>
        <taxon>Boraginales</taxon>
        <taxon>Boraginaceae</taxon>
        <taxon>Boraginoideae</taxon>
        <taxon>Lithospermeae</taxon>
        <taxon>Lithospermum</taxon>
    </lineage>
</organism>
<feature type="compositionally biased region" description="Polar residues" evidence="1">
    <location>
        <begin position="116"/>
        <end position="133"/>
    </location>
</feature>
<gene>
    <name evidence="2" type="ORF">LIER_05865</name>
</gene>
<name>A0AAV3P322_LITER</name>